<feature type="domain" description="Response regulatory" evidence="4">
    <location>
        <begin position="15"/>
        <end position="134"/>
    </location>
</feature>
<evidence type="ECO:0000256" key="3">
    <source>
        <dbReference type="SAM" id="MobiDB-lite"/>
    </source>
</evidence>
<dbReference type="InterPro" id="IPR001789">
    <property type="entry name" value="Sig_transdc_resp-reg_receiver"/>
</dbReference>
<dbReference type="EMBL" id="MCGG01000088">
    <property type="protein sequence ID" value="OEJ63675.1"/>
    <property type="molecule type" value="Genomic_DNA"/>
</dbReference>
<evidence type="ECO:0000313" key="5">
    <source>
        <dbReference type="EMBL" id="OEJ63675.1"/>
    </source>
</evidence>
<organism evidence="5 6">
    <name type="scientific">Magnetovibrio blakemorei</name>
    <dbReference type="NCBI Taxonomy" id="28181"/>
    <lineage>
        <taxon>Bacteria</taxon>
        <taxon>Pseudomonadati</taxon>
        <taxon>Pseudomonadota</taxon>
        <taxon>Alphaproteobacteria</taxon>
        <taxon>Rhodospirillales</taxon>
        <taxon>Magnetovibrionaceae</taxon>
        <taxon>Magnetovibrio</taxon>
    </lineage>
</organism>
<evidence type="ECO:0000313" key="6">
    <source>
        <dbReference type="Proteomes" id="UP000095347"/>
    </source>
</evidence>
<keyword evidence="1 2" id="KW-0597">Phosphoprotein</keyword>
<evidence type="ECO:0000256" key="1">
    <source>
        <dbReference type="ARBA" id="ARBA00022553"/>
    </source>
</evidence>
<sequence length="195" mass="22021">MNQALASAYNLEKLNFLLVDDDKHMLKIVKSVLNGLGVKSIHLAGDAMEAMKVMDDFPIDIVILDYNMTPINGVTFARMVRDTSKSPSPFVPIIMLTAHTEFNRITEARDAGIHEYLAKPVSATNLYSRIATIIKNPRPFIRVGGDHSFFGPDRRRRSMLSYEGRERREPRVGTETVTDQVSKPPSNNYQQRNAQ</sequence>
<dbReference type="RefSeq" id="WP_069959593.1">
    <property type="nucleotide sequence ID" value="NZ_MCGG01000088.1"/>
</dbReference>
<evidence type="ECO:0000259" key="4">
    <source>
        <dbReference type="PROSITE" id="PS50110"/>
    </source>
</evidence>
<evidence type="ECO:0000256" key="2">
    <source>
        <dbReference type="PROSITE-ProRule" id="PRU00169"/>
    </source>
</evidence>
<feature type="compositionally biased region" description="Basic and acidic residues" evidence="3">
    <location>
        <begin position="163"/>
        <end position="172"/>
    </location>
</feature>
<dbReference type="PROSITE" id="PS50110">
    <property type="entry name" value="RESPONSE_REGULATORY"/>
    <property type="match status" value="1"/>
</dbReference>
<gene>
    <name evidence="5" type="ORF">BEN30_17565</name>
</gene>
<accession>A0A1E5Q2S2</accession>
<protein>
    <submittedName>
        <fullName evidence="5">Two-component system response regulator</fullName>
    </submittedName>
</protein>
<dbReference type="STRING" id="28181.BEN30_17565"/>
<feature type="compositionally biased region" description="Polar residues" evidence="3">
    <location>
        <begin position="175"/>
        <end position="195"/>
    </location>
</feature>
<dbReference type="Gene3D" id="3.40.50.2300">
    <property type="match status" value="1"/>
</dbReference>
<dbReference type="InterPro" id="IPR011006">
    <property type="entry name" value="CheY-like_superfamily"/>
</dbReference>
<feature type="region of interest" description="Disordered" evidence="3">
    <location>
        <begin position="160"/>
        <end position="195"/>
    </location>
</feature>
<keyword evidence="6" id="KW-1185">Reference proteome</keyword>
<dbReference type="PANTHER" id="PTHR44591">
    <property type="entry name" value="STRESS RESPONSE REGULATOR PROTEIN 1"/>
    <property type="match status" value="1"/>
</dbReference>
<feature type="modified residue" description="4-aspartylphosphate" evidence="2">
    <location>
        <position position="65"/>
    </location>
</feature>
<reference evidence="6" key="1">
    <citation type="submission" date="2016-07" db="EMBL/GenBank/DDBJ databases">
        <authorList>
            <person name="Florea S."/>
            <person name="Webb J.S."/>
            <person name="Jaromczyk J."/>
            <person name="Schardl C.L."/>
        </authorList>
    </citation>
    <scope>NUCLEOTIDE SEQUENCE [LARGE SCALE GENOMIC DNA]</scope>
    <source>
        <strain evidence="6">MV-1</strain>
    </source>
</reference>
<dbReference type="PANTHER" id="PTHR44591:SF3">
    <property type="entry name" value="RESPONSE REGULATORY DOMAIN-CONTAINING PROTEIN"/>
    <property type="match status" value="1"/>
</dbReference>
<dbReference type="SMART" id="SM00448">
    <property type="entry name" value="REC"/>
    <property type="match status" value="1"/>
</dbReference>
<dbReference type="SUPFAM" id="SSF52172">
    <property type="entry name" value="CheY-like"/>
    <property type="match status" value="1"/>
</dbReference>
<name>A0A1E5Q2S2_9PROT</name>
<dbReference type="AlphaFoldDB" id="A0A1E5Q2S2"/>
<comment type="caution">
    <text evidence="5">The sequence shown here is derived from an EMBL/GenBank/DDBJ whole genome shotgun (WGS) entry which is preliminary data.</text>
</comment>
<proteinExistence type="predicted"/>
<dbReference type="InterPro" id="IPR050595">
    <property type="entry name" value="Bact_response_regulator"/>
</dbReference>
<dbReference type="Pfam" id="PF00072">
    <property type="entry name" value="Response_reg"/>
    <property type="match status" value="1"/>
</dbReference>
<dbReference type="OrthoDB" id="9786548at2"/>
<dbReference type="Proteomes" id="UP000095347">
    <property type="component" value="Unassembled WGS sequence"/>
</dbReference>
<dbReference type="CDD" id="cd00156">
    <property type="entry name" value="REC"/>
    <property type="match status" value="1"/>
</dbReference>
<dbReference type="GO" id="GO:0000160">
    <property type="term" value="P:phosphorelay signal transduction system"/>
    <property type="evidence" value="ECO:0007669"/>
    <property type="project" value="InterPro"/>
</dbReference>